<evidence type="ECO:0000256" key="1">
    <source>
        <dbReference type="SAM" id="MobiDB-lite"/>
    </source>
</evidence>
<keyword evidence="3" id="KW-1185">Reference proteome</keyword>
<evidence type="ECO:0000313" key="3">
    <source>
        <dbReference type="Proteomes" id="UP000016935"/>
    </source>
</evidence>
<reference evidence="2 3" key="2">
    <citation type="journal article" date="2013" name="PLoS Genet.">
        <title>Comparative genome structure, secondary metabolite, and effector coding capacity across Cochliobolus pathogens.</title>
        <authorList>
            <person name="Condon B.J."/>
            <person name="Leng Y."/>
            <person name="Wu D."/>
            <person name="Bushley K.E."/>
            <person name="Ohm R.A."/>
            <person name="Otillar R."/>
            <person name="Martin J."/>
            <person name="Schackwitz W."/>
            <person name="Grimwood J."/>
            <person name="MohdZainudin N."/>
            <person name="Xue C."/>
            <person name="Wang R."/>
            <person name="Manning V.A."/>
            <person name="Dhillon B."/>
            <person name="Tu Z.J."/>
            <person name="Steffenson B.J."/>
            <person name="Salamov A."/>
            <person name="Sun H."/>
            <person name="Lowry S."/>
            <person name="LaButti K."/>
            <person name="Han J."/>
            <person name="Copeland A."/>
            <person name="Lindquist E."/>
            <person name="Barry K."/>
            <person name="Schmutz J."/>
            <person name="Baker S.E."/>
            <person name="Ciuffetti L.M."/>
            <person name="Grigoriev I.V."/>
            <person name="Zhong S."/>
            <person name="Turgeon B.G."/>
        </authorList>
    </citation>
    <scope>NUCLEOTIDE SEQUENCE [LARGE SCALE GENOMIC DNA]</scope>
    <source>
        <strain evidence="3">28A</strain>
    </source>
</reference>
<dbReference type="OrthoDB" id="5236983at2759"/>
<dbReference type="STRING" id="671987.R0IQX5"/>
<dbReference type="GeneID" id="19405176"/>
<evidence type="ECO:0008006" key="4">
    <source>
        <dbReference type="Google" id="ProtNLM"/>
    </source>
</evidence>
<feature type="non-terminal residue" evidence="2">
    <location>
        <position position="467"/>
    </location>
</feature>
<proteinExistence type="predicted"/>
<dbReference type="HOGENOM" id="CLU_029056_0_0_1"/>
<dbReference type="GO" id="GO:0006950">
    <property type="term" value="P:response to stress"/>
    <property type="evidence" value="ECO:0007669"/>
    <property type="project" value="UniProtKB-ARBA"/>
</dbReference>
<dbReference type="AlphaFoldDB" id="R0IQX5"/>
<feature type="region of interest" description="Disordered" evidence="1">
    <location>
        <begin position="400"/>
        <end position="419"/>
    </location>
</feature>
<dbReference type="Proteomes" id="UP000016935">
    <property type="component" value="Unassembled WGS sequence"/>
</dbReference>
<organism evidence="2 3">
    <name type="scientific">Exserohilum turcicum (strain 28A)</name>
    <name type="common">Northern leaf blight fungus</name>
    <name type="synonym">Setosphaeria turcica</name>
    <dbReference type="NCBI Taxonomy" id="671987"/>
    <lineage>
        <taxon>Eukaryota</taxon>
        <taxon>Fungi</taxon>
        <taxon>Dikarya</taxon>
        <taxon>Ascomycota</taxon>
        <taxon>Pezizomycotina</taxon>
        <taxon>Dothideomycetes</taxon>
        <taxon>Pleosporomycetidae</taxon>
        <taxon>Pleosporales</taxon>
        <taxon>Pleosporineae</taxon>
        <taxon>Pleosporaceae</taxon>
        <taxon>Exserohilum</taxon>
    </lineage>
</organism>
<protein>
    <recommendedName>
        <fullName evidence="4">SprT-like domain-containing protein</fullName>
    </recommendedName>
</protein>
<evidence type="ECO:0000313" key="2">
    <source>
        <dbReference type="EMBL" id="EOA87300.1"/>
    </source>
</evidence>
<dbReference type="EMBL" id="KB908592">
    <property type="protein sequence ID" value="EOA87300.1"/>
    <property type="molecule type" value="Genomic_DNA"/>
</dbReference>
<sequence>LRDIRIRAALLQEKGLSDEIPFRLFNKLDEVLFARHLKSTVFLQVDNFNSDVSGATYTYRMGPNPEVKRISIVLNHDAIEHGQARDILAILIHHMIHAYFLVACGEQAEREVDYGRLDHGVHFGKIMLTIKRLSAVHRRELTPLDYGHSSPGTRYLADEYYSSWRREEIELEDKEKWYCSHCHCYVRGPSDSDVDKWYRKVCQPMFDQPHCVRGPEVHIYNDRRHELEVRRRARLVSSAKSVEFMFRERPVLVEGNRIENCLSVMRAFDRAGSRFLKVPKEISEDTFMRFLEFIHTGSYRSDPLPFAAAAGLDIERRGPPIIKPQTTTTAAIVLADVQFAKFSILMDFEECKTYALNRMNAYGILYEDPVAVLKEIYRGYEPDSELKAWARKFLTRAPATSSQPDYHQSNPSSVSSTVEPPNLLKLESEHCFYRARFFDAIEASGALENDVNKARAELKAVGWYDWS</sequence>
<name>R0IQX5_EXST2</name>
<dbReference type="eggNOG" id="ENOG502SS0Y">
    <property type="taxonomic scope" value="Eukaryota"/>
</dbReference>
<feature type="non-terminal residue" evidence="2">
    <location>
        <position position="1"/>
    </location>
</feature>
<gene>
    <name evidence="2" type="ORF">SETTUDRAFT_49853</name>
</gene>
<accession>R0IQX5</accession>
<reference evidence="2 3" key="1">
    <citation type="journal article" date="2012" name="PLoS Pathog.">
        <title>Diverse lifestyles and strategies of plant pathogenesis encoded in the genomes of eighteen Dothideomycetes fungi.</title>
        <authorList>
            <person name="Ohm R.A."/>
            <person name="Feau N."/>
            <person name="Henrissat B."/>
            <person name="Schoch C.L."/>
            <person name="Horwitz B.A."/>
            <person name="Barry K.W."/>
            <person name="Condon B.J."/>
            <person name="Copeland A.C."/>
            <person name="Dhillon B."/>
            <person name="Glaser F."/>
            <person name="Hesse C.N."/>
            <person name="Kosti I."/>
            <person name="LaButti K."/>
            <person name="Lindquist E.A."/>
            <person name="Lucas S."/>
            <person name="Salamov A.A."/>
            <person name="Bradshaw R.E."/>
            <person name="Ciuffetti L."/>
            <person name="Hamelin R.C."/>
            <person name="Kema G.H.J."/>
            <person name="Lawrence C."/>
            <person name="Scott J.A."/>
            <person name="Spatafora J.W."/>
            <person name="Turgeon B.G."/>
            <person name="de Wit P.J.G.M."/>
            <person name="Zhong S."/>
            <person name="Goodwin S.B."/>
            <person name="Grigoriev I.V."/>
        </authorList>
    </citation>
    <scope>NUCLEOTIDE SEQUENCE [LARGE SCALE GENOMIC DNA]</scope>
    <source>
        <strain evidence="3">28A</strain>
    </source>
</reference>
<dbReference type="RefSeq" id="XP_008025151.1">
    <property type="nucleotide sequence ID" value="XM_008026960.1"/>
</dbReference>